<dbReference type="InterPro" id="IPR011333">
    <property type="entry name" value="SKP1/BTB/POZ_sf"/>
</dbReference>
<dbReference type="Gene3D" id="3.30.710.10">
    <property type="entry name" value="Potassium Channel Kv1.1, Chain A"/>
    <property type="match status" value="1"/>
</dbReference>
<sequence length="165" mass="18788">MTITALPTCSPKIKGKRDNLKNQSRIFQVESTLFEVNAAKLCEVSPAIKKIVSKNMETHSPIVLHGHTSQKFENFLWALSVDSIPPPLNEKTLERLLDVEELSKRYSVRELQVRTESDLLATITEGTNPAILACSSRSLVRMLQIVLRVHNNTLFSFLIQMWAWR</sequence>
<reference evidence="1" key="1">
    <citation type="submission" date="2020-11" db="EMBL/GenBank/DDBJ databases">
        <authorList>
            <consortium name="DOE Joint Genome Institute"/>
            <person name="Ahrendt S."/>
            <person name="Riley R."/>
            <person name="Andreopoulos W."/>
            <person name="Labutti K."/>
            <person name="Pangilinan J."/>
            <person name="Ruiz-Duenas F.J."/>
            <person name="Barrasa J.M."/>
            <person name="Sanchez-Garcia M."/>
            <person name="Camarero S."/>
            <person name="Miyauchi S."/>
            <person name="Serrano A."/>
            <person name="Linde D."/>
            <person name="Babiker R."/>
            <person name="Drula E."/>
            <person name="Ayuso-Fernandez I."/>
            <person name="Pacheco R."/>
            <person name="Padilla G."/>
            <person name="Ferreira P."/>
            <person name="Barriuso J."/>
            <person name="Kellner H."/>
            <person name="Castanera R."/>
            <person name="Alfaro M."/>
            <person name="Ramirez L."/>
            <person name="Pisabarro A.G."/>
            <person name="Kuo A."/>
            <person name="Tritt A."/>
            <person name="Lipzen A."/>
            <person name="He G."/>
            <person name="Yan M."/>
            <person name="Ng V."/>
            <person name="Cullen D."/>
            <person name="Martin F."/>
            <person name="Rosso M.-N."/>
            <person name="Henrissat B."/>
            <person name="Hibbett D."/>
            <person name="Martinez A.T."/>
            <person name="Grigoriev I.V."/>
        </authorList>
    </citation>
    <scope>NUCLEOTIDE SEQUENCE</scope>
    <source>
        <strain evidence="1">AH 40177</strain>
    </source>
</reference>
<evidence type="ECO:0000313" key="2">
    <source>
        <dbReference type="Proteomes" id="UP000772434"/>
    </source>
</evidence>
<dbReference type="OrthoDB" id="9997739at2759"/>
<keyword evidence="2" id="KW-1185">Reference proteome</keyword>
<protein>
    <submittedName>
        <fullName evidence="1">Uncharacterized protein</fullName>
    </submittedName>
</protein>
<gene>
    <name evidence="1" type="ORF">BDP27DRAFT_1450363</name>
</gene>
<dbReference type="Proteomes" id="UP000772434">
    <property type="component" value="Unassembled WGS sequence"/>
</dbReference>
<dbReference type="AlphaFoldDB" id="A0A9P5PNI5"/>
<accession>A0A9P5PNI5</accession>
<evidence type="ECO:0000313" key="1">
    <source>
        <dbReference type="EMBL" id="KAF9065150.1"/>
    </source>
</evidence>
<proteinExistence type="predicted"/>
<dbReference type="EMBL" id="JADNRY010000108">
    <property type="protein sequence ID" value="KAF9065150.1"/>
    <property type="molecule type" value="Genomic_DNA"/>
</dbReference>
<name>A0A9P5PNI5_9AGAR</name>
<comment type="caution">
    <text evidence="1">The sequence shown here is derived from an EMBL/GenBank/DDBJ whole genome shotgun (WGS) entry which is preliminary data.</text>
</comment>
<organism evidence="1 2">
    <name type="scientific">Rhodocollybia butyracea</name>
    <dbReference type="NCBI Taxonomy" id="206335"/>
    <lineage>
        <taxon>Eukaryota</taxon>
        <taxon>Fungi</taxon>
        <taxon>Dikarya</taxon>
        <taxon>Basidiomycota</taxon>
        <taxon>Agaricomycotina</taxon>
        <taxon>Agaricomycetes</taxon>
        <taxon>Agaricomycetidae</taxon>
        <taxon>Agaricales</taxon>
        <taxon>Marasmiineae</taxon>
        <taxon>Omphalotaceae</taxon>
        <taxon>Rhodocollybia</taxon>
    </lineage>
</organism>